<organism evidence="8 9">
    <name type="scientific">Hungatella effluvii</name>
    <dbReference type="NCBI Taxonomy" id="1096246"/>
    <lineage>
        <taxon>Bacteria</taxon>
        <taxon>Bacillati</taxon>
        <taxon>Bacillota</taxon>
        <taxon>Clostridia</taxon>
        <taxon>Lachnospirales</taxon>
        <taxon>Lachnospiraceae</taxon>
        <taxon>Hungatella</taxon>
    </lineage>
</organism>
<feature type="domain" description="Alpha-L-rhamnosidase six-hairpin glycosidase" evidence="6">
    <location>
        <begin position="307"/>
        <end position="638"/>
    </location>
</feature>
<accession>A0A2V3XVX5</accession>
<sequence>MDWKAKWLKPANDFGNAAPVFSTDFALSRTVKQARLFITALGVYEAALNGRRIGQFVLAPGWTTYYKRLQYQEYDVTDLLRAENHLTVTVGKGWYHSPMPGFSASDFQKGLAARPMGLLAQLEITYEDGQHSFIVSDESWSVSESAVRFSEIYDGEIYDASFIPPCSVAAETFNGPYETLIEQQGEEIREQERIAAVRIFTTPKGEVVADFGQEITGYVEISVNAKAGEEIRLSHAEVLDKDGCFYTENYRSARAEYCCICRDGQQSCQPRLTFFGFRYIRIDAFPGGPGAGKPENFTAVVLHSQMKRTGRLSCSNPLLNRLFDNIIWGQKGNFVDVPTDCPQRDERLGWTGDAQVFVRTACLNYDTEKFFTKWLADLAADQGEDGYVGHVIPDLLKKQPASAAWGDAAAICPWAVYLAYGNSEILSRQFESMRKWVDYITAHTTTEYLWTGGVHYGDWLGLDAPSGSYKGSSREDFIASAFYAHSASLVIKAGLVLGKDMAAYEALLHNIVSAFRRAYPTYTTQTECVLAAHFHLAEDCQAAADQLALMIKECGTKLQTGFVGTPYLLHVLSDYGHTDLAYSLLLREQYPSWLYPVTKGATTVWEHWDGIMENGDFWSRNMNSFNHYAYGAVADWVYCCAAGITPAEGYPGYSKVRIAPAPDARLDWLEASLDTRHGRIISRWKKQDSLWRYEITTPVDAEVVIDGKTFLVSAGSYIYHSSIQLA</sequence>
<dbReference type="EC" id="3.2.1.40" evidence="2"/>
<evidence type="ECO:0000256" key="1">
    <source>
        <dbReference type="ARBA" id="ARBA00001445"/>
    </source>
</evidence>
<keyword evidence="9" id="KW-1185">Reference proteome</keyword>
<dbReference type="GO" id="GO:0030596">
    <property type="term" value="F:alpha-L-rhamnosidase activity"/>
    <property type="evidence" value="ECO:0007669"/>
    <property type="project" value="UniProtKB-EC"/>
</dbReference>
<dbReference type="Pfam" id="PF17390">
    <property type="entry name" value="Bac_rhamnosid_C"/>
    <property type="match status" value="1"/>
</dbReference>
<dbReference type="SUPFAM" id="SSF48208">
    <property type="entry name" value="Six-hairpin glycosidases"/>
    <property type="match status" value="1"/>
</dbReference>
<protein>
    <recommendedName>
        <fullName evidence="2">alpha-L-rhamnosidase</fullName>
        <ecNumber evidence="2">3.2.1.40</ecNumber>
    </recommendedName>
</protein>
<dbReference type="AlphaFoldDB" id="A0A2V3XVX5"/>
<feature type="domain" description="Alpha-L-rhamnosidase C-terminal" evidence="7">
    <location>
        <begin position="644"/>
        <end position="704"/>
    </location>
</feature>
<dbReference type="InterPro" id="IPR035398">
    <property type="entry name" value="Bac_rhamnosid_C"/>
</dbReference>
<dbReference type="InterPro" id="IPR035396">
    <property type="entry name" value="Bac_rhamnosid6H"/>
</dbReference>
<evidence type="ECO:0000259" key="4">
    <source>
        <dbReference type="Pfam" id="PF05592"/>
    </source>
</evidence>
<dbReference type="Gene3D" id="1.50.10.10">
    <property type="match status" value="1"/>
</dbReference>
<evidence type="ECO:0000256" key="3">
    <source>
        <dbReference type="ARBA" id="ARBA00022801"/>
    </source>
</evidence>
<comment type="catalytic activity">
    <reaction evidence="1">
        <text>Hydrolysis of terminal non-reducing alpha-L-rhamnose residues in alpha-L-rhamnosides.</text>
        <dbReference type="EC" id="3.2.1.40"/>
    </reaction>
</comment>
<keyword evidence="3" id="KW-0378">Hydrolase</keyword>
<evidence type="ECO:0000256" key="2">
    <source>
        <dbReference type="ARBA" id="ARBA00012652"/>
    </source>
</evidence>
<dbReference type="InterPro" id="IPR012341">
    <property type="entry name" value="6hp_glycosidase-like_sf"/>
</dbReference>
<dbReference type="Gene3D" id="2.60.120.260">
    <property type="entry name" value="Galactose-binding domain-like"/>
    <property type="match status" value="2"/>
</dbReference>
<dbReference type="PANTHER" id="PTHR33307">
    <property type="entry name" value="ALPHA-RHAMNOSIDASE (EUROFUNG)"/>
    <property type="match status" value="1"/>
</dbReference>
<dbReference type="PIRSF" id="PIRSF010631">
    <property type="entry name" value="A-rhamnsds"/>
    <property type="match status" value="1"/>
</dbReference>
<evidence type="ECO:0000259" key="7">
    <source>
        <dbReference type="Pfam" id="PF17390"/>
    </source>
</evidence>
<dbReference type="PANTHER" id="PTHR33307:SF6">
    <property type="entry name" value="ALPHA-RHAMNOSIDASE (EUROFUNG)-RELATED"/>
    <property type="match status" value="1"/>
</dbReference>
<dbReference type="InterPro" id="IPR016007">
    <property type="entry name" value="Alpha_rhamnosid"/>
</dbReference>
<dbReference type="RefSeq" id="WP_110326549.1">
    <property type="nucleotide sequence ID" value="NZ_QJKD01000028.1"/>
</dbReference>
<reference evidence="8 9" key="1">
    <citation type="submission" date="2018-05" db="EMBL/GenBank/DDBJ databases">
        <title>Genomic Encyclopedia of Type Strains, Phase IV (KMG-IV): sequencing the most valuable type-strain genomes for metagenomic binning, comparative biology and taxonomic classification.</title>
        <authorList>
            <person name="Goeker M."/>
        </authorList>
    </citation>
    <scope>NUCLEOTIDE SEQUENCE [LARGE SCALE GENOMIC DNA]</scope>
    <source>
        <strain evidence="8 9">DSM 24995</strain>
    </source>
</reference>
<dbReference type="GO" id="GO:0005975">
    <property type="term" value="P:carbohydrate metabolic process"/>
    <property type="evidence" value="ECO:0007669"/>
    <property type="project" value="InterPro"/>
</dbReference>
<proteinExistence type="predicted"/>
<comment type="caution">
    <text evidence="8">The sequence shown here is derived from an EMBL/GenBank/DDBJ whole genome shotgun (WGS) entry which is preliminary data.</text>
</comment>
<evidence type="ECO:0000259" key="6">
    <source>
        <dbReference type="Pfam" id="PF17389"/>
    </source>
</evidence>
<dbReference type="InterPro" id="IPR008928">
    <property type="entry name" value="6-hairpin_glycosidase_sf"/>
</dbReference>
<dbReference type="Pfam" id="PF08531">
    <property type="entry name" value="Bac_rhamnosid_N"/>
    <property type="match status" value="1"/>
</dbReference>
<dbReference type="Pfam" id="PF05592">
    <property type="entry name" value="Bac_rhamnosid"/>
    <property type="match status" value="1"/>
</dbReference>
<name>A0A2V3XVX5_9FIRM</name>
<gene>
    <name evidence="8" type="ORF">DFR60_12823</name>
</gene>
<dbReference type="Gene3D" id="2.60.420.10">
    <property type="entry name" value="Maltose phosphorylase, domain 3"/>
    <property type="match status" value="1"/>
</dbReference>
<dbReference type="InterPro" id="IPR013737">
    <property type="entry name" value="Bac_rhamnosid_N"/>
</dbReference>
<evidence type="ECO:0000313" key="8">
    <source>
        <dbReference type="EMBL" id="PXX44301.1"/>
    </source>
</evidence>
<feature type="domain" description="Alpha-L-rhamnosidase concanavalin-like" evidence="4">
    <location>
        <begin position="201"/>
        <end position="303"/>
    </location>
</feature>
<dbReference type="Proteomes" id="UP000248057">
    <property type="component" value="Unassembled WGS sequence"/>
</dbReference>
<evidence type="ECO:0000313" key="9">
    <source>
        <dbReference type="Proteomes" id="UP000248057"/>
    </source>
</evidence>
<dbReference type="GeneID" id="86064935"/>
<feature type="domain" description="Bacterial alpha-L-rhamnosidase N-terminal" evidence="5">
    <location>
        <begin position="30"/>
        <end position="161"/>
    </location>
</feature>
<dbReference type="InterPro" id="IPR008902">
    <property type="entry name" value="Rhamnosid_concanavalin"/>
</dbReference>
<evidence type="ECO:0000259" key="5">
    <source>
        <dbReference type="Pfam" id="PF08531"/>
    </source>
</evidence>
<dbReference type="Pfam" id="PF17389">
    <property type="entry name" value="Bac_rhamnosid6H"/>
    <property type="match status" value="1"/>
</dbReference>
<dbReference type="EMBL" id="QJKD01000028">
    <property type="protein sequence ID" value="PXX44301.1"/>
    <property type="molecule type" value="Genomic_DNA"/>
</dbReference>